<dbReference type="PIRSF" id="PIRSF020945">
    <property type="entry name" value="GGPPase"/>
    <property type="match status" value="1"/>
</dbReference>
<dbReference type="InterPro" id="IPR012765">
    <property type="entry name" value="GGPPase"/>
</dbReference>
<dbReference type="EMBL" id="AE017126">
    <property type="protein sequence ID" value="AAP99840.1"/>
    <property type="molecule type" value="Genomic_DNA"/>
</dbReference>
<dbReference type="KEGG" id="pma:Pro_0796"/>
<name>Q7VCE4_PROMA</name>
<keyword evidence="2" id="KW-1185">Reference proteome</keyword>
<dbReference type="Pfam" id="PF09506">
    <property type="entry name" value="Salt_tol_Pase"/>
    <property type="match status" value="1"/>
</dbReference>
<dbReference type="PATRIC" id="fig|167539.5.peg.843"/>
<protein>
    <submittedName>
        <fullName evidence="1">Glucosylglycerol-phosphate phosphatase (Salt tolerance protein A)</fullName>
    </submittedName>
</protein>
<dbReference type="OrthoDB" id="445107at2"/>
<accession>Q7VCE4</accession>
<proteinExistence type="predicted"/>
<gene>
    <name evidence="1" type="ordered locus">Pro_0796</name>
</gene>
<dbReference type="AlphaFoldDB" id="Q7VCE4"/>
<evidence type="ECO:0000313" key="2">
    <source>
        <dbReference type="Proteomes" id="UP000001420"/>
    </source>
</evidence>
<dbReference type="EnsemblBacteria" id="AAP99840">
    <property type="protein sequence ID" value="AAP99840"/>
    <property type="gene ID" value="Pro_0796"/>
</dbReference>
<dbReference type="STRING" id="167539.Pro_0796"/>
<evidence type="ECO:0000313" key="1">
    <source>
        <dbReference type="EMBL" id="AAP99840.1"/>
    </source>
</evidence>
<sequence length="409" mass="46438">MYSESNYNKCTDILLNSKKLLIVQDIDGVCIPLFKDPLDRKIDKDYVKTVSNLRNEFYVLTCGEHEGKRGVNRIIEKAFDSKGYVGNKGLYLPGLAACGIEFQDNFGNIELLGVEKREIQFINEVPILMKELLAKELREILKSLSEQEIEDQVNIAVCDTRYSPAINLNSLFNIFKHSVLKKIELQKAIHRVMLKIKEIASSRELKDSFYLHISPNLGKENGLELIKYATKYDIGTTDIQFIINGALKEAGLLVLINKYILNKNGYCPFGENFNVREAPKSVKGLITLCKENITYDEMPILVGVGDTVTSNKHNTSGKWLRGGSDRGFLTLIQKLGMEYKKQNKLIFVDSSHGEVYRPSTRDGTLNGITDDNDDLNFDLIMKGGPIEYKAWLKEFATRRKSIKETRESI</sequence>
<dbReference type="HOGENOM" id="CLU_677803_0_0_3"/>
<organism evidence="1 2">
    <name type="scientific">Prochlorococcus marinus (strain SARG / CCMP1375 / SS120)</name>
    <dbReference type="NCBI Taxonomy" id="167539"/>
    <lineage>
        <taxon>Bacteria</taxon>
        <taxon>Bacillati</taxon>
        <taxon>Cyanobacteriota</taxon>
        <taxon>Cyanophyceae</taxon>
        <taxon>Synechococcales</taxon>
        <taxon>Prochlorococcaceae</taxon>
        <taxon>Prochlorococcus</taxon>
    </lineage>
</organism>
<reference evidence="1 2" key="1">
    <citation type="journal article" date="2003" name="Proc. Natl. Acad. Sci. U.S.A.">
        <title>Genome sequence of the cyanobacterium Prochlorococcus marinus SS120, a nearly minimal oxyphototrophic genome.</title>
        <authorList>
            <person name="Dufresne A."/>
            <person name="Salanoubat M."/>
            <person name="Partensky F."/>
            <person name="Artiguenave F."/>
            <person name="Axmann I.M."/>
            <person name="Barbe V."/>
            <person name="Duprat S."/>
            <person name="Galperin M.Y."/>
            <person name="Koonin E.V."/>
            <person name="Le Gall F."/>
            <person name="Makarova K.S."/>
            <person name="Ostrowski M."/>
            <person name="Oztas S."/>
            <person name="Robert C."/>
            <person name="Rogozin I.B."/>
            <person name="Scanlan D.J."/>
            <person name="Tandeau de Marsac N."/>
            <person name="Weissenbach J."/>
            <person name="Wincker P."/>
            <person name="Wolf Y.I."/>
            <person name="Hess W.R."/>
        </authorList>
    </citation>
    <scope>NUCLEOTIDE SEQUENCE [LARGE SCALE GENOMIC DNA]</scope>
    <source>
        <strain evidence="2">SARG / CCMP1375 / SS120</strain>
    </source>
</reference>
<dbReference type="eggNOG" id="ENOG502Z8T5">
    <property type="taxonomic scope" value="Bacteria"/>
</dbReference>
<dbReference type="Proteomes" id="UP000001420">
    <property type="component" value="Chromosome"/>
</dbReference>
<dbReference type="RefSeq" id="WP_011124948.1">
    <property type="nucleotide sequence ID" value="NC_005042.1"/>
</dbReference>
<dbReference type="NCBIfam" id="TIGR02399">
    <property type="entry name" value="salt_tol_Pase"/>
    <property type="match status" value="1"/>
</dbReference>
<dbReference type="GO" id="GO:0050530">
    <property type="term" value="F:glucosylglycerol 3-phosphatase activity"/>
    <property type="evidence" value="ECO:0007669"/>
    <property type="project" value="InterPro"/>
</dbReference>